<dbReference type="InterPro" id="IPR027417">
    <property type="entry name" value="P-loop_NTPase"/>
</dbReference>
<name>A0A060DLB6_9PROT</name>
<gene>
    <name evidence="2" type="ORF">ABAZ39_07225</name>
</gene>
<dbReference type="InterPro" id="IPR006437">
    <property type="entry name" value="Phage_terminase_lsu"/>
</dbReference>
<dbReference type="PANTHER" id="PTHR39184:SF1">
    <property type="entry name" value="PBSX PHAGE TERMINASE LARGE SUBUNIT"/>
    <property type="match status" value="1"/>
</dbReference>
<dbReference type="InterPro" id="IPR052380">
    <property type="entry name" value="Viral_DNA_packaging_terminase"/>
</dbReference>
<dbReference type="RefSeq" id="WP_038527986.1">
    <property type="nucleotide sequence ID" value="NZ_CP007793.1"/>
</dbReference>
<dbReference type="PANTHER" id="PTHR39184">
    <property type="match status" value="1"/>
</dbReference>
<dbReference type="AlphaFoldDB" id="A0A060DLB6"/>
<protein>
    <submittedName>
        <fullName evidence="2">Terminase</fullName>
    </submittedName>
</protein>
<dbReference type="EMBL" id="CP007793">
    <property type="protein sequence ID" value="AIB11793.1"/>
    <property type="molecule type" value="Genomic_DNA"/>
</dbReference>
<dbReference type="NCBIfam" id="TIGR01547">
    <property type="entry name" value="phage_term_2"/>
    <property type="match status" value="1"/>
</dbReference>
<dbReference type="KEGG" id="abq:ABAZ39_07225"/>
<dbReference type="InterPro" id="IPR035412">
    <property type="entry name" value="Terminase_L_N"/>
</dbReference>
<sequence length="430" mass="47771">MSVLQIPTAEVFLPLLPPSRYKGAWGGRGSGKSHFFADLLIEDSLAERGLCSVCIREVQKSLKDSAKRLIENKIEEFRLGSEFRVFRDAIQTPGDGVIVFQGMQDHTAESIKSLEGFRRAWVEEAQTLSANSLTLLRPTIRAPGSELWFSWNPRSKKDPVDKLLRGEAPPTGTTIVRANWSDNPWFPAELAQERRDDERDRPDQYPHIWEGDYAKVTEGAYYAAALTQARKDGRIGRVAADPLMTVRLFADIGGTGAKADAFTIWAAQFIGKEIRVLDYYEAVGQPLGAHLAWMRERGFDPGKAQIWLPHDGATQDKVFAVSYQSALEEAGYRVTVVPNQGKGAAAARIEAGRRLFPRCWFNETATQPGLDALGAYHERRDESRQIGLGPEHDWASHGADAFGLMCVAYEEPSRSAGFGRDLNYRSLGVA</sequence>
<reference evidence="2 3" key="1">
    <citation type="journal article" date="2014" name="Genome Announc.">
        <title>Complete Genome Sequence of the Model Rhizosphere Strain Azospirillum brasilense Az39, Successfully Applied in Agriculture.</title>
        <authorList>
            <person name="Rivera D."/>
            <person name="Revale S."/>
            <person name="Molina R."/>
            <person name="Gualpa J."/>
            <person name="Puente M."/>
            <person name="Maroniche G."/>
            <person name="Paris G."/>
            <person name="Baker D."/>
            <person name="Clavijo B."/>
            <person name="McLay K."/>
            <person name="Spaepen S."/>
            <person name="Perticari A."/>
            <person name="Vazquez M."/>
            <person name="Wisniewski-Dye F."/>
            <person name="Watkins C."/>
            <person name="Martinez-Abarca F."/>
            <person name="Vanderleyden J."/>
            <person name="Cassan F."/>
        </authorList>
    </citation>
    <scope>NUCLEOTIDE SEQUENCE [LARGE SCALE GENOMIC DNA]</scope>
    <source>
        <strain evidence="2 3">Az39</strain>
    </source>
</reference>
<dbReference type="Proteomes" id="UP000027186">
    <property type="component" value="Chromosome"/>
</dbReference>
<proteinExistence type="predicted"/>
<evidence type="ECO:0000313" key="3">
    <source>
        <dbReference type="Proteomes" id="UP000027186"/>
    </source>
</evidence>
<dbReference type="Gene3D" id="3.40.50.300">
    <property type="entry name" value="P-loop containing nucleotide triphosphate hydrolases"/>
    <property type="match status" value="1"/>
</dbReference>
<feature type="domain" description="Phage terminase large subunit N-terminal" evidence="1">
    <location>
        <begin position="21"/>
        <end position="211"/>
    </location>
</feature>
<dbReference type="Pfam" id="PF04466">
    <property type="entry name" value="Terminase_3"/>
    <property type="match status" value="1"/>
</dbReference>
<evidence type="ECO:0000259" key="1">
    <source>
        <dbReference type="Pfam" id="PF04466"/>
    </source>
</evidence>
<organism evidence="2 3">
    <name type="scientific">Azospirillum argentinense</name>
    <dbReference type="NCBI Taxonomy" id="2970906"/>
    <lineage>
        <taxon>Bacteria</taxon>
        <taxon>Pseudomonadati</taxon>
        <taxon>Pseudomonadota</taxon>
        <taxon>Alphaproteobacteria</taxon>
        <taxon>Rhodospirillales</taxon>
        <taxon>Azospirillaceae</taxon>
        <taxon>Azospirillum</taxon>
    </lineage>
</organism>
<evidence type="ECO:0000313" key="2">
    <source>
        <dbReference type="EMBL" id="AIB11793.1"/>
    </source>
</evidence>
<accession>A0A060DLB6</accession>